<keyword evidence="6" id="KW-0067">ATP-binding</keyword>
<dbReference type="SFLD" id="SFLDG00002">
    <property type="entry name" value="C1.7:_P-type_atpase_like"/>
    <property type="match status" value="1"/>
</dbReference>
<dbReference type="SUPFAM" id="SSF81665">
    <property type="entry name" value="Calcium ATPase, transmembrane domain M"/>
    <property type="match status" value="1"/>
</dbReference>
<evidence type="ECO:0000256" key="4">
    <source>
        <dbReference type="ARBA" id="ARBA00022723"/>
    </source>
</evidence>
<dbReference type="NCBIfam" id="TIGR01657">
    <property type="entry name" value="P-ATPase-V"/>
    <property type="match status" value="1"/>
</dbReference>
<feature type="transmembrane region" description="Helical" evidence="11">
    <location>
        <begin position="55"/>
        <end position="76"/>
    </location>
</feature>
<evidence type="ECO:0000256" key="3">
    <source>
        <dbReference type="ARBA" id="ARBA00022692"/>
    </source>
</evidence>
<keyword evidence="5" id="KW-0547">Nucleotide-binding</keyword>
<dbReference type="AlphaFoldDB" id="A0A8J8NFN3"/>
<dbReference type="PROSITE" id="PS00154">
    <property type="entry name" value="ATPASE_E1_E2"/>
    <property type="match status" value="1"/>
</dbReference>
<dbReference type="SFLD" id="SFLDS00003">
    <property type="entry name" value="Haloacid_Dehalogenase"/>
    <property type="match status" value="1"/>
</dbReference>
<feature type="transmembrane region" description="Helical" evidence="11">
    <location>
        <begin position="1017"/>
        <end position="1041"/>
    </location>
</feature>
<evidence type="ECO:0000256" key="6">
    <source>
        <dbReference type="ARBA" id="ARBA00022840"/>
    </source>
</evidence>
<keyword evidence="8" id="KW-1278">Translocase</keyword>
<dbReference type="InterPro" id="IPR006544">
    <property type="entry name" value="P-type_TPase_V"/>
</dbReference>
<dbReference type="InterPro" id="IPR018303">
    <property type="entry name" value="ATPase_P-typ_P_site"/>
</dbReference>
<evidence type="ECO:0000256" key="1">
    <source>
        <dbReference type="ARBA" id="ARBA00004141"/>
    </source>
</evidence>
<dbReference type="GO" id="GO:0016887">
    <property type="term" value="F:ATP hydrolysis activity"/>
    <property type="evidence" value="ECO:0007669"/>
    <property type="project" value="InterPro"/>
</dbReference>
<dbReference type="GO" id="GO:0046872">
    <property type="term" value="F:metal ion binding"/>
    <property type="evidence" value="ECO:0007669"/>
    <property type="project" value="UniProtKB-KW"/>
</dbReference>
<feature type="transmembrane region" description="Helical" evidence="11">
    <location>
        <begin position="1138"/>
        <end position="1156"/>
    </location>
</feature>
<dbReference type="InterPro" id="IPR036412">
    <property type="entry name" value="HAD-like_sf"/>
</dbReference>
<evidence type="ECO:0000259" key="12">
    <source>
        <dbReference type="Pfam" id="PF00122"/>
    </source>
</evidence>
<dbReference type="Gene3D" id="3.40.50.1000">
    <property type="entry name" value="HAD superfamily/HAD-like"/>
    <property type="match status" value="1"/>
</dbReference>
<dbReference type="Proteomes" id="UP000785679">
    <property type="component" value="Unassembled WGS sequence"/>
</dbReference>
<comment type="similarity">
    <text evidence="2">Belongs to the cation transport ATPase (P-type) (TC 3.A.3) family. Type V subfamily.</text>
</comment>
<accession>A0A8J8NFN3</accession>
<comment type="subcellular location">
    <subcellularLocation>
        <location evidence="1">Membrane</location>
        <topology evidence="1">Multi-pass membrane protein</topology>
    </subcellularLocation>
</comment>
<dbReference type="InterPro" id="IPR059000">
    <property type="entry name" value="ATPase_P-type_domA"/>
</dbReference>
<dbReference type="SUPFAM" id="SSF81660">
    <property type="entry name" value="Metal cation-transporting ATPase, ATP-binding domain N"/>
    <property type="match status" value="1"/>
</dbReference>
<evidence type="ECO:0000256" key="7">
    <source>
        <dbReference type="ARBA" id="ARBA00022842"/>
    </source>
</evidence>
<dbReference type="GO" id="GO:0015662">
    <property type="term" value="F:P-type ion transporter activity"/>
    <property type="evidence" value="ECO:0007669"/>
    <property type="project" value="TreeGrafter"/>
</dbReference>
<keyword evidence="9 11" id="KW-1133">Transmembrane helix</keyword>
<comment type="caution">
    <text evidence="13">The sequence shown here is derived from an EMBL/GenBank/DDBJ whole genome shotgun (WGS) entry which is preliminary data.</text>
</comment>
<dbReference type="InterPro" id="IPR008250">
    <property type="entry name" value="ATPase_P-typ_transduc_dom_A_sf"/>
</dbReference>
<dbReference type="PANTHER" id="PTHR45630:SF7">
    <property type="entry name" value="ENDOPLASMIC RETICULUM TRANSMEMBRANE HELIX TRANSLOCASE"/>
    <property type="match status" value="1"/>
</dbReference>
<evidence type="ECO:0000256" key="8">
    <source>
        <dbReference type="ARBA" id="ARBA00022967"/>
    </source>
</evidence>
<dbReference type="GO" id="GO:0005789">
    <property type="term" value="C:endoplasmic reticulum membrane"/>
    <property type="evidence" value="ECO:0007669"/>
    <property type="project" value="TreeGrafter"/>
</dbReference>
<dbReference type="InterPro" id="IPR001757">
    <property type="entry name" value="P_typ_ATPase"/>
</dbReference>
<dbReference type="PRINTS" id="PR00119">
    <property type="entry name" value="CATATPASE"/>
</dbReference>
<sequence length="1169" mass="131976">MADNLVQPKVTKKIDFALLKKRPTYLRLDVLSAPLIGLSYHYIFGEVAFDFEHLLATVSLILAFTLVAVIFLLNFWSVSAHTFLVYKSLGPLVDRQQMEHCTHVRIRLENIKQHTVKRYIVPIMTNIVATKSGAVTKTYQIEFNKKRMLFNAERKTFAQIPFPISDSIESYQNATGIETEQQERTAALVWGQNKIEVPIPKFFDIYKEHLVAPFFVFQIFCSGLWLLDEYWYYSLFTLVMLFVFEGTVVTQRLQNMKRLRAMRISPFEVQVFRFGRWIKVQTDELYPGEVVLLRKVKSEGKFILPLDLLLLSGSAVVNEAILTGESQPLVKESIAQNDNIEDTLDIKGQHRVHILNGGTEVLQFIPNDDDNNDCPHIPKPPAPGLICFVLKNGFETKQGKLMRTILFSTERVTIESKETYFYLLILLCFALAASYHVLTEGLKDPDRSRQKLLLRCVLIITNVVPPELPMELSMAVNYSIIQLVKKAIFCTEPFRIPFAGKVDICCFDKTGTLTQNDLVIKGITGLGDSQMVALNEVHNIDRRALTVLAGCHTLAMAENQLVGDPIEKQAFEGIGYKHDGRKTSYHQGGNGPKIVQIKRFLFESALKRMSTISMCEETGKNGSTEYKVLTKGAPEVIKKYLKQVPSDYDQGYLKYVKNGARVLALAYKNLPKTGNPDSYSQIKRDEAESDLTFCGFIISECPLKADTKVVIKELISSRHAVKMITGDNQLTAAYIGNELNFGPTQNALFANAKSETVIQWLDIDENLKSTTNTALEVQSLSKKHMLCINGDSLDTIAQNKEISKLIKEIHIFSRTSPNQKDFIVGMLNKEGHTTMMCGDGTNDVGSLKRANIGLAIVNNRDPSKEDKKKRKTMSMWLKPADLAGLTREQAQAKQKKHMEEYMKTMQSQMGGPETGMPELGDACIAAPFTFKFSSLKSSIKLIQQGRTTLTTTFQMYKILSLNSLVSAYTMSALYLDGVKMGDSQATCMGMAISILFLMISFSKPLKKLEAARPPSSIFHWSLVLSVSLQFVIHFAVLITLVNLCEPFIDRVGDESLIPDGEFKPNVKNSVLFLYQWWLQCNVIFVNYSGRPFMEDLGENTKLFRYLCVMFGIAACGILDYSDIVREYLELVPFPSETFQYQCIGLLVADLALCWVIEKTIKRAYLKTFE</sequence>
<evidence type="ECO:0000256" key="10">
    <source>
        <dbReference type="ARBA" id="ARBA00023136"/>
    </source>
</evidence>
<feature type="transmembrane region" description="Helical" evidence="11">
    <location>
        <begin position="987"/>
        <end position="1005"/>
    </location>
</feature>
<keyword evidence="10 11" id="KW-0472">Membrane</keyword>
<dbReference type="Pfam" id="PF13246">
    <property type="entry name" value="Cation_ATPase"/>
    <property type="match status" value="1"/>
</dbReference>
<dbReference type="NCBIfam" id="TIGR01494">
    <property type="entry name" value="ATPase_P-type"/>
    <property type="match status" value="1"/>
</dbReference>
<feature type="domain" description="P-type ATPase A" evidence="12">
    <location>
        <begin position="265"/>
        <end position="354"/>
    </location>
</feature>
<dbReference type="GO" id="GO:0005524">
    <property type="term" value="F:ATP binding"/>
    <property type="evidence" value="ECO:0007669"/>
    <property type="project" value="UniProtKB-KW"/>
</dbReference>
<dbReference type="GO" id="GO:0006874">
    <property type="term" value="P:intracellular calcium ion homeostasis"/>
    <property type="evidence" value="ECO:0007669"/>
    <property type="project" value="TreeGrafter"/>
</dbReference>
<feature type="transmembrane region" description="Helical" evidence="11">
    <location>
        <begin position="420"/>
        <end position="438"/>
    </location>
</feature>
<keyword evidence="7" id="KW-0460">Magnesium</keyword>
<keyword evidence="4" id="KW-0479">Metal-binding</keyword>
<evidence type="ECO:0000256" key="11">
    <source>
        <dbReference type="SAM" id="Phobius"/>
    </source>
</evidence>
<evidence type="ECO:0000256" key="2">
    <source>
        <dbReference type="ARBA" id="ARBA00006000"/>
    </source>
</evidence>
<feature type="transmembrane region" description="Helical" evidence="11">
    <location>
        <begin position="210"/>
        <end position="227"/>
    </location>
</feature>
<organism evidence="13 14">
    <name type="scientific">Halteria grandinella</name>
    <dbReference type="NCBI Taxonomy" id="5974"/>
    <lineage>
        <taxon>Eukaryota</taxon>
        <taxon>Sar</taxon>
        <taxon>Alveolata</taxon>
        <taxon>Ciliophora</taxon>
        <taxon>Intramacronucleata</taxon>
        <taxon>Spirotrichea</taxon>
        <taxon>Stichotrichia</taxon>
        <taxon>Sporadotrichida</taxon>
        <taxon>Halteriidae</taxon>
        <taxon>Halteria</taxon>
    </lineage>
</organism>
<dbReference type="SUPFAM" id="SSF56784">
    <property type="entry name" value="HAD-like"/>
    <property type="match status" value="1"/>
</dbReference>
<dbReference type="EMBL" id="RRYP01017055">
    <property type="protein sequence ID" value="TNV74392.1"/>
    <property type="molecule type" value="Genomic_DNA"/>
</dbReference>
<evidence type="ECO:0000313" key="14">
    <source>
        <dbReference type="Proteomes" id="UP000785679"/>
    </source>
</evidence>
<dbReference type="SFLD" id="SFLDF00027">
    <property type="entry name" value="p-type_atpase"/>
    <property type="match status" value="1"/>
</dbReference>
<dbReference type="PANTHER" id="PTHR45630">
    <property type="entry name" value="CATION-TRANSPORTING ATPASE-RELATED"/>
    <property type="match status" value="1"/>
</dbReference>
<dbReference type="Pfam" id="PF00122">
    <property type="entry name" value="E1-E2_ATPase"/>
    <property type="match status" value="1"/>
</dbReference>
<feature type="transmembrane region" description="Helical" evidence="11">
    <location>
        <begin position="1102"/>
        <end position="1118"/>
    </location>
</feature>
<feature type="transmembrane region" description="Helical" evidence="11">
    <location>
        <begin position="25"/>
        <end position="43"/>
    </location>
</feature>
<evidence type="ECO:0000256" key="5">
    <source>
        <dbReference type="ARBA" id="ARBA00022741"/>
    </source>
</evidence>
<protein>
    <recommendedName>
        <fullName evidence="12">P-type ATPase A domain-containing protein</fullName>
    </recommendedName>
</protein>
<evidence type="ECO:0000313" key="13">
    <source>
        <dbReference type="EMBL" id="TNV74392.1"/>
    </source>
</evidence>
<dbReference type="Gene3D" id="2.70.150.10">
    <property type="entry name" value="Calcium-transporting ATPase, cytoplasmic transduction domain A"/>
    <property type="match status" value="1"/>
</dbReference>
<keyword evidence="3 11" id="KW-0812">Transmembrane</keyword>
<dbReference type="SUPFAM" id="SSF81653">
    <property type="entry name" value="Calcium ATPase, transduction domain A"/>
    <property type="match status" value="1"/>
</dbReference>
<dbReference type="OrthoDB" id="48943at2759"/>
<proteinExistence type="inferred from homology"/>
<dbReference type="Gene3D" id="3.40.1110.10">
    <property type="entry name" value="Calcium-transporting ATPase, cytoplasmic domain N"/>
    <property type="match status" value="1"/>
</dbReference>
<keyword evidence="14" id="KW-1185">Reference proteome</keyword>
<reference evidence="13" key="1">
    <citation type="submission" date="2019-06" db="EMBL/GenBank/DDBJ databases">
        <authorList>
            <person name="Zheng W."/>
        </authorList>
    </citation>
    <scope>NUCLEOTIDE SEQUENCE</scope>
    <source>
        <strain evidence="13">QDHG01</strain>
    </source>
</reference>
<dbReference type="InterPro" id="IPR023299">
    <property type="entry name" value="ATPase_P-typ_cyto_dom_N"/>
</dbReference>
<dbReference type="InterPro" id="IPR044492">
    <property type="entry name" value="P_typ_ATPase_HD_dom"/>
</dbReference>
<evidence type="ECO:0000256" key="9">
    <source>
        <dbReference type="ARBA" id="ARBA00022989"/>
    </source>
</evidence>
<dbReference type="InterPro" id="IPR023214">
    <property type="entry name" value="HAD_sf"/>
</dbReference>
<dbReference type="GO" id="GO:0019829">
    <property type="term" value="F:ATPase-coupled monoatomic cation transmembrane transporter activity"/>
    <property type="evidence" value="ECO:0007669"/>
    <property type="project" value="TreeGrafter"/>
</dbReference>
<feature type="transmembrane region" description="Helical" evidence="11">
    <location>
        <begin position="233"/>
        <end position="253"/>
    </location>
</feature>
<gene>
    <name evidence="13" type="ORF">FGO68_gene4763</name>
</gene>
<dbReference type="InterPro" id="IPR023298">
    <property type="entry name" value="ATPase_P-typ_TM_dom_sf"/>
</dbReference>
<name>A0A8J8NFN3_HALGN</name>